<feature type="transmembrane region" description="Helical" evidence="8">
    <location>
        <begin position="31"/>
        <end position="52"/>
    </location>
</feature>
<dbReference type="AlphaFoldDB" id="A0A7X6I1R1"/>
<dbReference type="RefSeq" id="WP_167806041.1">
    <property type="nucleotide sequence ID" value="NZ_JAAVMB010000001.1"/>
</dbReference>
<gene>
    <name evidence="9" type="ORF">HED35_01145</name>
</gene>
<dbReference type="InterPro" id="IPR000390">
    <property type="entry name" value="Small_drug/metabolite_transptr"/>
</dbReference>
<dbReference type="InterPro" id="IPR045324">
    <property type="entry name" value="Small_multidrug_res"/>
</dbReference>
<evidence type="ECO:0000256" key="7">
    <source>
        <dbReference type="RuleBase" id="RU003942"/>
    </source>
</evidence>
<feature type="transmembrane region" description="Helical" evidence="8">
    <location>
        <begin position="6"/>
        <end position="22"/>
    </location>
</feature>
<name>A0A7X6I1R1_9ENTE</name>
<organism evidence="9 10">
    <name type="scientific">Vagococcus fluvialis</name>
    <dbReference type="NCBI Taxonomy" id="2738"/>
    <lineage>
        <taxon>Bacteria</taxon>
        <taxon>Bacillati</taxon>
        <taxon>Bacillota</taxon>
        <taxon>Bacilli</taxon>
        <taxon>Lactobacillales</taxon>
        <taxon>Enterococcaceae</taxon>
        <taxon>Vagococcus</taxon>
    </lineage>
</organism>
<comment type="subcellular location">
    <subcellularLocation>
        <location evidence="1 7">Cell membrane</location>
        <topology evidence="1 7">Multi-pass membrane protein</topology>
    </subcellularLocation>
</comment>
<proteinExistence type="inferred from homology"/>
<dbReference type="Gene3D" id="1.10.3730.20">
    <property type="match status" value="1"/>
</dbReference>
<feature type="transmembrane region" description="Helical" evidence="8">
    <location>
        <begin position="87"/>
        <end position="106"/>
    </location>
</feature>
<dbReference type="PANTHER" id="PTHR30561:SF0">
    <property type="entry name" value="GUANIDINIUM EXPORTER"/>
    <property type="match status" value="1"/>
</dbReference>
<dbReference type="Pfam" id="PF00893">
    <property type="entry name" value="Multi_Drug_Res"/>
    <property type="match status" value="1"/>
</dbReference>
<dbReference type="PANTHER" id="PTHR30561">
    <property type="entry name" value="SMR FAMILY PROTON-DEPENDENT DRUG EFFLUX TRANSPORTER SUGE"/>
    <property type="match status" value="1"/>
</dbReference>
<evidence type="ECO:0000313" key="10">
    <source>
        <dbReference type="Proteomes" id="UP000521358"/>
    </source>
</evidence>
<evidence type="ECO:0000256" key="2">
    <source>
        <dbReference type="ARBA" id="ARBA00022448"/>
    </source>
</evidence>
<accession>A0A7X6I1R1</accession>
<keyword evidence="5 8" id="KW-1133">Transmembrane helix</keyword>
<dbReference type="GO" id="GO:0005886">
    <property type="term" value="C:plasma membrane"/>
    <property type="evidence" value="ECO:0007669"/>
    <property type="project" value="UniProtKB-SubCell"/>
</dbReference>
<evidence type="ECO:0000313" key="9">
    <source>
        <dbReference type="EMBL" id="NKC66683.1"/>
    </source>
</evidence>
<evidence type="ECO:0000256" key="3">
    <source>
        <dbReference type="ARBA" id="ARBA00022475"/>
    </source>
</evidence>
<dbReference type="Proteomes" id="UP000521358">
    <property type="component" value="Unassembled WGS sequence"/>
</dbReference>
<feature type="transmembrane region" description="Helical" evidence="8">
    <location>
        <begin position="58"/>
        <end position="80"/>
    </location>
</feature>
<keyword evidence="3" id="KW-1003">Cell membrane</keyword>
<sequence>MNKNWLYVIVGGILEIFWVLCLKKSEGFSNLSFSIMTIILVIVSFYLFALGMENLPTGIAYTVFTGIGAVGTIVFGIVFLNESISTFKILFSALLIIGILGLKMTSKEE</sequence>
<reference evidence="9 10" key="1">
    <citation type="submission" date="2020-03" db="EMBL/GenBank/DDBJ databases">
        <title>Bacterial samples isolated from urine from healthy bovine heifers (Gyr breed).</title>
        <authorList>
            <person name="Giannattasio-Ferraz S."/>
            <person name="Maskeri L."/>
            <person name="Penido A."/>
            <person name="Barbosa-Stancioli E.F."/>
            <person name="Putonti C."/>
        </authorList>
    </citation>
    <scope>NUCLEOTIDE SEQUENCE [LARGE SCALE GENOMIC DNA]</scope>
    <source>
        <strain evidence="9 10">UFMG-H7</strain>
    </source>
</reference>
<protein>
    <submittedName>
        <fullName evidence="9">Multidrug efflux SMR transporter</fullName>
    </submittedName>
</protein>
<evidence type="ECO:0000256" key="8">
    <source>
        <dbReference type="SAM" id="Phobius"/>
    </source>
</evidence>
<evidence type="ECO:0000256" key="6">
    <source>
        <dbReference type="ARBA" id="ARBA00023136"/>
    </source>
</evidence>
<evidence type="ECO:0000256" key="4">
    <source>
        <dbReference type="ARBA" id="ARBA00022692"/>
    </source>
</evidence>
<keyword evidence="4 7" id="KW-0812">Transmembrane</keyword>
<dbReference type="FunFam" id="1.10.3730.20:FF:000001">
    <property type="entry name" value="Quaternary ammonium compound resistance transporter SugE"/>
    <property type="match status" value="1"/>
</dbReference>
<dbReference type="InterPro" id="IPR037185">
    <property type="entry name" value="EmrE-like"/>
</dbReference>
<evidence type="ECO:0000256" key="1">
    <source>
        <dbReference type="ARBA" id="ARBA00004651"/>
    </source>
</evidence>
<comment type="caution">
    <text evidence="9">The sequence shown here is derived from an EMBL/GenBank/DDBJ whole genome shotgun (WGS) entry which is preliminary data.</text>
</comment>
<comment type="similarity">
    <text evidence="7">Belongs to the drug/metabolite transporter (DMT) superfamily. Small multidrug resistance (SMR) (TC 2.A.7.1) family.</text>
</comment>
<dbReference type="EMBL" id="JAAVMB010000001">
    <property type="protein sequence ID" value="NKC66683.1"/>
    <property type="molecule type" value="Genomic_DNA"/>
</dbReference>
<keyword evidence="6 8" id="KW-0472">Membrane</keyword>
<dbReference type="GO" id="GO:0022857">
    <property type="term" value="F:transmembrane transporter activity"/>
    <property type="evidence" value="ECO:0007669"/>
    <property type="project" value="InterPro"/>
</dbReference>
<keyword evidence="2" id="KW-0813">Transport</keyword>
<evidence type="ECO:0000256" key="5">
    <source>
        <dbReference type="ARBA" id="ARBA00022989"/>
    </source>
</evidence>
<dbReference type="SUPFAM" id="SSF103481">
    <property type="entry name" value="Multidrug resistance efflux transporter EmrE"/>
    <property type="match status" value="1"/>
</dbReference>